<evidence type="ECO:0000313" key="3">
    <source>
        <dbReference type="Proteomes" id="UP000638263"/>
    </source>
</evidence>
<evidence type="ECO:0000313" key="2">
    <source>
        <dbReference type="EMBL" id="GGL11353.1"/>
    </source>
</evidence>
<sequence length="553" mass="57319">MGESVWVDIDAMRASSSELNQVAARTAVMVAELEAELTLKGEFWGDDEPGKLFAQSYIPGVEQAMAGMAGLVAELRNAERGFAEAADAYSESDSTGANHVADPGSPTVTGELGVSRPPSYRGPASAALPEYGLPATGYHPHADGAGSRDDDGHFSDGRSRTTGTPYSPSPPERSPESETASPGASESADPDGSGQYPGGDGETGAPLPPVADIDAPWLSAPPGGTPPVNTPAPEATPAKPADGARARPVPTGQVGPAGRATGTASPGNLANSPWSKSPPTSPSVTAPQSGTPPRTYPPRPAAPRTEGDKRTAGKPARETARPLVQRPQTSDVEAMRIAREMAARHNLELCGFEAAGLHQHTVRQIEAALDHVLGRYTLPLRGIEIAHVAGAPSRTEVRGTASDPGAPALWIVLHTAAATNPRLPHDPAAASPQSTAAVHQERPIYATVMRALGGALDISGGCRARTEAQRALITEYLRVHGSKGDTLARVVRGYKGWRGGLSGNCFERGIFAPTQALAEAFAAVESNSESAGPPQQVLHRLLVTLARLPDTNL</sequence>
<proteinExistence type="predicted"/>
<dbReference type="EMBL" id="BMMH01000004">
    <property type="protein sequence ID" value="GGL11353.1"/>
    <property type="molecule type" value="Genomic_DNA"/>
</dbReference>
<dbReference type="AlphaFoldDB" id="A0A917RJG1"/>
<evidence type="ECO:0008006" key="4">
    <source>
        <dbReference type="Google" id="ProtNLM"/>
    </source>
</evidence>
<feature type="compositionally biased region" description="Low complexity" evidence="1">
    <location>
        <begin position="272"/>
        <end position="293"/>
    </location>
</feature>
<feature type="region of interest" description="Disordered" evidence="1">
    <location>
        <begin position="86"/>
        <end position="330"/>
    </location>
</feature>
<feature type="compositionally biased region" description="Basic and acidic residues" evidence="1">
    <location>
        <begin position="140"/>
        <end position="159"/>
    </location>
</feature>
<name>A0A917RJG1_9NOCA</name>
<evidence type="ECO:0000256" key="1">
    <source>
        <dbReference type="SAM" id="MobiDB-lite"/>
    </source>
</evidence>
<comment type="caution">
    <text evidence="2">The sequence shown here is derived from an EMBL/GenBank/DDBJ whole genome shotgun (WGS) entry which is preliminary data.</text>
</comment>
<reference evidence="2" key="2">
    <citation type="submission" date="2020-09" db="EMBL/GenBank/DDBJ databases">
        <authorList>
            <person name="Sun Q."/>
            <person name="Zhou Y."/>
        </authorList>
    </citation>
    <scope>NUCLEOTIDE SEQUENCE</scope>
    <source>
        <strain evidence="2">CGMCC 4.3508</strain>
    </source>
</reference>
<accession>A0A917RJG1</accession>
<feature type="compositionally biased region" description="Basic and acidic residues" evidence="1">
    <location>
        <begin position="305"/>
        <end position="320"/>
    </location>
</feature>
<keyword evidence="3" id="KW-1185">Reference proteome</keyword>
<organism evidence="2 3">
    <name type="scientific">Nocardia jinanensis</name>
    <dbReference type="NCBI Taxonomy" id="382504"/>
    <lineage>
        <taxon>Bacteria</taxon>
        <taxon>Bacillati</taxon>
        <taxon>Actinomycetota</taxon>
        <taxon>Actinomycetes</taxon>
        <taxon>Mycobacteriales</taxon>
        <taxon>Nocardiaceae</taxon>
        <taxon>Nocardia</taxon>
    </lineage>
</organism>
<feature type="compositionally biased region" description="Polar residues" evidence="1">
    <location>
        <begin position="262"/>
        <end position="271"/>
    </location>
</feature>
<feature type="compositionally biased region" description="Low complexity" evidence="1">
    <location>
        <begin position="231"/>
        <end position="241"/>
    </location>
</feature>
<dbReference type="RefSeq" id="WP_156426405.1">
    <property type="nucleotide sequence ID" value="NZ_BMMH01000004.1"/>
</dbReference>
<reference evidence="2" key="1">
    <citation type="journal article" date="2014" name="Int. J. Syst. Evol. Microbiol.">
        <title>Complete genome sequence of Corynebacterium casei LMG S-19264T (=DSM 44701T), isolated from a smear-ripened cheese.</title>
        <authorList>
            <consortium name="US DOE Joint Genome Institute (JGI-PGF)"/>
            <person name="Walter F."/>
            <person name="Albersmeier A."/>
            <person name="Kalinowski J."/>
            <person name="Ruckert C."/>
        </authorList>
    </citation>
    <scope>NUCLEOTIDE SEQUENCE</scope>
    <source>
        <strain evidence="2">CGMCC 4.3508</strain>
    </source>
</reference>
<gene>
    <name evidence="2" type="ORF">GCM10011588_27300</name>
</gene>
<dbReference type="Proteomes" id="UP000638263">
    <property type="component" value="Unassembled WGS sequence"/>
</dbReference>
<protein>
    <recommendedName>
        <fullName evidence="4">WXG100 family type VII secretion target</fullName>
    </recommendedName>
</protein>